<protein>
    <submittedName>
        <fullName evidence="7">Putative ATPase</fullName>
    </submittedName>
</protein>
<accession>A0A0F7IEQ6</accession>
<dbReference type="Pfam" id="PF01935">
    <property type="entry name" value="DUF87"/>
    <property type="match status" value="1"/>
</dbReference>
<dbReference type="KEGG" id="gah:GAH_00594"/>
<evidence type="ECO:0000256" key="4">
    <source>
        <dbReference type="ARBA" id="ARBA00048988"/>
    </source>
</evidence>
<dbReference type="CDD" id="cd01127">
    <property type="entry name" value="TrwB_TraG_TraD_VirD4"/>
    <property type="match status" value="1"/>
</dbReference>
<dbReference type="GO" id="GO:0043138">
    <property type="term" value="F:3'-5' DNA helicase activity"/>
    <property type="evidence" value="ECO:0007669"/>
    <property type="project" value="UniProtKB-EC"/>
</dbReference>
<comment type="similarity">
    <text evidence="1">Belongs to the HerA family.</text>
</comment>
<comment type="catalytic activity">
    <reaction evidence="2">
        <text>Couples ATP hydrolysis with the unwinding of duplex DNA by translocating in the 3'-5' direction.</text>
        <dbReference type="EC" id="5.6.2.4"/>
    </reaction>
</comment>
<gene>
    <name evidence="7" type="ORF">GAH_00594</name>
</gene>
<dbReference type="InterPro" id="IPR002789">
    <property type="entry name" value="HerA_central"/>
</dbReference>
<dbReference type="SUPFAM" id="SSF52540">
    <property type="entry name" value="P-loop containing nucleoside triphosphate hydrolases"/>
    <property type="match status" value="1"/>
</dbReference>
<evidence type="ECO:0000313" key="7">
    <source>
        <dbReference type="EMBL" id="AKG92064.1"/>
    </source>
</evidence>
<feature type="domain" description="Helicase HerA barrel" evidence="6">
    <location>
        <begin position="5"/>
        <end position="84"/>
    </location>
</feature>
<dbReference type="InParanoid" id="A0A0F7IEQ6"/>
<proteinExistence type="inferred from homology"/>
<dbReference type="AlphaFoldDB" id="A0A0F7IEQ6"/>
<comment type="catalytic activity">
    <reaction evidence="3">
        <text>ATP + H2O = ADP + phosphate + H(+)</text>
        <dbReference type="Rhea" id="RHEA:13065"/>
        <dbReference type="ChEBI" id="CHEBI:15377"/>
        <dbReference type="ChEBI" id="CHEBI:15378"/>
        <dbReference type="ChEBI" id="CHEBI:30616"/>
        <dbReference type="ChEBI" id="CHEBI:43474"/>
        <dbReference type="ChEBI" id="CHEBI:456216"/>
        <dbReference type="EC" id="5.6.2.3"/>
    </reaction>
</comment>
<dbReference type="InterPro" id="IPR008571">
    <property type="entry name" value="HerA-like"/>
</dbReference>
<evidence type="ECO:0000259" key="5">
    <source>
        <dbReference type="Pfam" id="PF01935"/>
    </source>
</evidence>
<reference evidence="7 8" key="1">
    <citation type="submission" date="2015-04" db="EMBL/GenBank/DDBJ databases">
        <title>The complete genome sequence of the hyperthermophilic, obligate iron-reducing archaeon Geoglobus ahangari strain 234T.</title>
        <authorList>
            <person name="Manzella M.P."/>
            <person name="Holmes D.E."/>
            <person name="Rocheleau J.M."/>
            <person name="Chung A."/>
            <person name="Reguera G."/>
            <person name="Kashefi K."/>
        </authorList>
    </citation>
    <scope>NUCLEOTIDE SEQUENCE [LARGE SCALE GENOMIC DNA]</scope>
    <source>
        <strain evidence="7 8">234</strain>
    </source>
</reference>
<dbReference type="PANTHER" id="PTHR42957:SF1">
    <property type="entry name" value="HELICASE MJ1565-RELATED"/>
    <property type="match status" value="1"/>
</dbReference>
<feature type="domain" description="Helicase HerA central" evidence="5">
    <location>
        <begin position="120"/>
        <end position="336"/>
    </location>
</feature>
<dbReference type="GO" id="GO:0043139">
    <property type="term" value="F:5'-3' DNA helicase activity"/>
    <property type="evidence" value="ECO:0007669"/>
    <property type="project" value="UniProtKB-EC"/>
</dbReference>
<dbReference type="PANTHER" id="PTHR42957">
    <property type="entry name" value="HELICASE MJ1565-RELATED"/>
    <property type="match status" value="1"/>
</dbReference>
<sequence length="508" mass="56193">MKGEVGRIFGETSAFEFEFVVFNPRDVRRGDYVKVWNDVEGWIVAYVTDVIAKSDVSGEDVLKGRNVEAEVYIAKASVIGKRENGVLKAPRTPFVPGEKVFLAEESLVAEVLGMSDDGVYLGLLGDTSIKVKLDVNSLVQKHVCILAKTGGGKSYTAGVIIEELIEKGVPLLIIDPHGEYASLKQPNDVKEEMERMEEFGIRPKGYSNIRVYVPPGSPFVDRADSVIYLDGRNLDAEEIIELGNITSPSAQALLYQVIRELDDYTLEDIMDRVEEIKNSSKSVLLGALTKIQKSGLFSDNPTPIDILLQKGRAVILDMRGVDPAYQDLIVARICGKLFEMRKREEIPPGMIVIEEAHNFIPERGFGKAVSTQILRTIASEGRKFGLGLMVISQRPARVDKNVISQCNTQIILRLTNPNDINAVRKGVEGLTAEMVEDIKRLPPGNAVIVSPELERPVIVRIRVRKSRHGHAVEIFGEKRGGRKKSKSGGKVERKEKKDGGFLKKIFGG</sequence>
<evidence type="ECO:0000256" key="3">
    <source>
        <dbReference type="ARBA" id="ARBA00048954"/>
    </source>
</evidence>
<dbReference type="EMBL" id="CP011267">
    <property type="protein sequence ID" value="AKG92064.1"/>
    <property type="molecule type" value="Genomic_DNA"/>
</dbReference>
<dbReference type="HOGENOM" id="CLU_023842_2_0_2"/>
<comment type="catalytic activity">
    <reaction evidence="4">
        <text>ATP + H2O = ADP + phosphate + H(+)</text>
        <dbReference type="Rhea" id="RHEA:13065"/>
        <dbReference type="ChEBI" id="CHEBI:15377"/>
        <dbReference type="ChEBI" id="CHEBI:15378"/>
        <dbReference type="ChEBI" id="CHEBI:30616"/>
        <dbReference type="ChEBI" id="CHEBI:43474"/>
        <dbReference type="ChEBI" id="CHEBI:456216"/>
        <dbReference type="EC" id="5.6.2.4"/>
    </reaction>
</comment>
<dbReference type="InterPro" id="IPR027417">
    <property type="entry name" value="P-loop_NTPase"/>
</dbReference>
<dbReference type="RefSeq" id="WP_048094614.1">
    <property type="nucleotide sequence ID" value="NZ_CP011267.1"/>
</dbReference>
<dbReference type="STRING" id="113653.GAH_00594"/>
<evidence type="ECO:0000256" key="2">
    <source>
        <dbReference type="ARBA" id="ARBA00034617"/>
    </source>
</evidence>
<dbReference type="Pfam" id="PF09378">
    <property type="entry name" value="HAS-barrel"/>
    <property type="match status" value="1"/>
</dbReference>
<dbReference type="OrthoDB" id="107033at2157"/>
<organism evidence="7 8">
    <name type="scientific">Geoglobus ahangari</name>
    <dbReference type="NCBI Taxonomy" id="113653"/>
    <lineage>
        <taxon>Archaea</taxon>
        <taxon>Methanobacteriati</taxon>
        <taxon>Methanobacteriota</taxon>
        <taxon>Archaeoglobi</taxon>
        <taxon>Archaeoglobales</taxon>
        <taxon>Archaeoglobaceae</taxon>
        <taxon>Geoglobus</taxon>
    </lineage>
</organism>
<dbReference type="Gene3D" id="3.40.50.300">
    <property type="entry name" value="P-loop containing nucleotide triphosphate hydrolases"/>
    <property type="match status" value="2"/>
</dbReference>
<dbReference type="Proteomes" id="UP000034723">
    <property type="component" value="Chromosome"/>
</dbReference>
<evidence type="ECO:0000256" key="1">
    <source>
        <dbReference type="ARBA" id="ARBA00007816"/>
    </source>
</evidence>
<dbReference type="PATRIC" id="fig|113653.22.peg.595"/>
<keyword evidence="8" id="KW-1185">Reference proteome</keyword>
<name>A0A0F7IEQ6_9EURY</name>
<dbReference type="GeneID" id="24803173"/>
<dbReference type="InterPro" id="IPR018538">
    <property type="entry name" value="HerA_barrel_dom"/>
</dbReference>
<evidence type="ECO:0000259" key="6">
    <source>
        <dbReference type="Pfam" id="PF09378"/>
    </source>
</evidence>
<evidence type="ECO:0000313" key="8">
    <source>
        <dbReference type="Proteomes" id="UP000034723"/>
    </source>
</evidence>